<feature type="domain" description="EfeO-type cupredoxin-like" evidence="3">
    <location>
        <begin position="5"/>
        <end position="108"/>
    </location>
</feature>
<dbReference type="STRING" id="338969.Rfer_3307"/>
<gene>
    <name evidence="4" type="ordered locus">Rfer_3307</name>
</gene>
<name>Q21T87_ALBFT</name>
<dbReference type="Gene3D" id="2.60.40.420">
    <property type="entry name" value="Cupredoxins - blue copper proteins"/>
    <property type="match status" value="1"/>
</dbReference>
<dbReference type="RefSeq" id="WP_011465579.1">
    <property type="nucleotide sequence ID" value="NC_007908.1"/>
</dbReference>
<dbReference type="OrthoDB" id="5958460at2"/>
<dbReference type="Proteomes" id="UP000008332">
    <property type="component" value="Chromosome"/>
</dbReference>
<dbReference type="InterPro" id="IPR008972">
    <property type="entry name" value="Cupredoxin"/>
</dbReference>
<dbReference type="InterPro" id="IPR028096">
    <property type="entry name" value="EfeO_Cupredoxin"/>
</dbReference>
<dbReference type="HOGENOM" id="CLU_157112_0_0_4"/>
<dbReference type="SUPFAM" id="SSF49503">
    <property type="entry name" value="Cupredoxins"/>
    <property type="match status" value="1"/>
</dbReference>
<evidence type="ECO:0000313" key="5">
    <source>
        <dbReference type="Proteomes" id="UP000008332"/>
    </source>
</evidence>
<comment type="subcellular location">
    <subcellularLocation>
        <location evidence="1">Periplasm</location>
    </subcellularLocation>
</comment>
<keyword evidence="5" id="KW-1185">Reference proteome</keyword>
<evidence type="ECO:0000313" key="4">
    <source>
        <dbReference type="EMBL" id="ABD71016.1"/>
    </source>
</evidence>
<evidence type="ECO:0000259" key="3">
    <source>
        <dbReference type="Pfam" id="PF13473"/>
    </source>
</evidence>
<feature type="signal peptide" evidence="2">
    <location>
        <begin position="1"/>
        <end position="19"/>
    </location>
</feature>
<accession>Q21T87</accession>
<keyword evidence="2" id="KW-0732">Signal</keyword>
<dbReference type="KEGG" id="rfr:Rfer_3307"/>
<feature type="chain" id="PRO_5004200874" description="EfeO-type cupredoxin-like domain-containing protein" evidence="2">
    <location>
        <begin position="20"/>
        <end position="109"/>
    </location>
</feature>
<evidence type="ECO:0000256" key="1">
    <source>
        <dbReference type="ARBA" id="ARBA00004418"/>
    </source>
</evidence>
<dbReference type="AlphaFoldDB" id="Q21T87"/>
<dbReference type="GO" id="GO:0042597">
    <property type="term" value="C:periplasmic space"/>
    <property type="evidence" value="ECO:0007669"/>
    <property type="project" value="UniProtKB-SubCell"/>
</dbReference>
<organism evidence="4 5">
    <name type="scientific">Albidiferax ferrireducens (strain ATCC BAA-621 / DSM 15236 / T118)</name>
    <name type="common">Rhodoferax ferrireducens</name>
    <dbReference type="NCBI Taxonomy" id="338969"/>
    <lineage>
        <taxon>Bacteria</taxon>
        <taxon>Pseudomonadati</taxon>
        <taxon>Pseudomonadota</taxon>
        <taxon>Betaproteobacteria</taxon>
        <taxon>Burkholderiales</taxon>
        <taxon>Comamonadaceae</taxon>
        <taxon>Rhodoferax</taxon>
    </lineage>
</organism>
<dbReference type="Pfam" id="PF13473">
    <property type="entry name" value="Cupredoxin_1"/>
    <property type="match status" value="1"/>
</dbReference>
<dbReference type="EMBL" id="CP000267">
    <property type="protein sequence ID" value="ABD71016.1"/>
    <property type="molecule type" value="Genomic_DNA"/>
</dbReference>
<proteinExistence type="predicted"/>
<dbReference type="eggNOG" id="COG3794">
    <property type="taxonomic scope" value="Bacteria"/>
</dbReference>
<sequence length="109" mass="11722">MKRLLATALLSFVAATAFAAGDEFTLTIKDHAFEPKEITLPAGKKVKLLVVNKDATPAEFESKPLGREKVIPGKASATINLGPLKPGRYAFVEEYHENEAAAQGTIIVQ</sequence>
<protein>
    <recommendedName>
        <fullName evidence="3">EfeO-type cupredoxin-like domain-containing protein</fullName>
    </recommendedName>
</protein>
<reference evidence="5" key="1">
    <citation type="submission" date="2006-02" db="EMBL/GenBank/DDBJ databases">
        <title>Complete sequence of chromosome of Rhodoferax ferrireducens DSM 15236.</title>
        <authorList>
            <person name="Copeland A."/>
            <person name="Lucas S."/>
            <person name="Lapidus A."/>
            <person name="Barry K."/>
            <person name="Detter J.C."/>
            <person name="Glavina del Rio T."/>
            <person name="Hammon N."/>
            <person name="Israni S."/>
            <person name="Pitluck S."/>
            <person name="Brettin T."/>
            <person name="Bruce D."/>
            <person name="Han C."/>
            <person name="Tapia R."/>
            <person name="Gilna P."/>
            <person name="Kiss H."/>
            <person name="Schmutz J."/>
            <person name="Larimer F."/>
            <person name="Land M."/>
            <person name="Kyrpides N."/>
            <person name="Ivanova N."/>
            <person name="Richardson P."/>
        </authorList>
    </citation>
    <scope>NUCLEOTIDE SEQUENCE [LARGE SCALE GENOMIC DNA]</scope>
    <source>
        <strain evidence="5">ATCC BAA-621 / DSM 15236 / T118</strain>
    </source>
</reference>
<evidence type="ECO:0000256" key="2">
    <source>
        <dbReference type="SAM" id="SignalP"/>
    </source>
</evidence>